<dbReference type="AlphaFoldDB" id="E6KYL7"/>
<organism evidence="8 9">
    <name type="scientific">Aggregatibacter segnis ATCC 33393</name>
    <dbReference type="NCBI Taxonomy" id="888057"/>
    <lineage>
        <taxon>Bacteria</taxon>
        <taxon>Pseudomonadati</taxon>
        <taxon>Pseudomonadota</taxon>
        <taxon>Gammaproteobacteria</taxon>
        <taxon>Pasteurellales</taxon>
        <taxon>Pasteurellaceae</taxon>
        <taxon>Aggregatibacter</taxon>
    </lineage>
</organism>
<evidence type="ECO:0000256" key="5">
    <source>
        <dbReference type="ARBA" id="ARBA00022729"/>
    </source>
</evidence>
<dbReference type="EMBL" id="AEPS01000008">
    <property type="protein sequence ID" value="EFU67294.1"/>
    <property type="molecule type" value="Genomic_DNA"/>
</dbReference>
<evidence type="ECO:0000256" key="3">
    <source>
        <dbReference type="ARBA" id="ARBA00022448"/>
    </source>
</evidence>
<comment type="caution">
    <text evidence="8">The sequence shown here is derived from an EMBL/GenBank/DDBJ whole genome shotgun (WGS) entry which is preliminary data.</text>
</comment>
<name>E6KYL7_9PAST</name>
<comment type="subcellular location">
    <subcellularLocation>
        <location evidence="1">Cell envelope</location>
    </subcellularLocation>
</comment>
<dbReference type="PANTHER" id="PTHR30532">
    <property type="entry name" value="IRON III DICITRATE-BINDING PERIPLASMIC PROTEIN"/>
    <property type="match status" value="1"/>
</dbReference>
<evidence type="ECO:0000313" key="9">
    <source>
        <dbReference type="Proteomes" id="UP000032871"/>
    </source>
</evidence>
<feature type="chain" id="PRO_5003207564" evidence="6">
    <location>
        <begin position="34"/>
        <end position="312"/>
    </location>
</feature>
<feature type="signal peptide" evidence="6">
    <location>
        <begin position="1"/>
        <end position="33"/>
    </location>
</feature>
<dbReference type="Gene3D" id="3.40.50.1980">
    <property type="entry name" value="Nitrogenase molybdenum iron protein domain"/>
    <property type="match status" value="2"/>
</dbReference>
<dbReference type="GO" id="GO:0030288">
    <property type="term" value="C:outer membrane-bounded periplasmic space"/>
    <property type="evidence" value="ECO:0007669"/>
    <property type="project" value="TreeGrafter"/>
</dbReference>
<reference evidence="8 9" key="1">
    <citation type="submission" date="2010-12" db="EMBL/GenBank/DDBJ databases">
        <authorList>
            <person name="Muzny D."/>
            <person name="Qin X."/>
            <person name="Deng J."/>
            <person name="Jiang H."/>
            <person name="Liu Y."/>
            <person name="Qu J."/>
            <person name="Song X.-Z."/>
            <person name="Zhang L."/>
            <person name="Thornton R."/>
            <person name="Coyle M."/>
            <person name="Francisco L."/>
            <person name="Jackson L."/>
            <person name="Javaid M."/>
            <person name="Korchina V."/>
            <person name="Kovar C."/>
            <person name="Mata R."/>
            <person name="Mathew T."/>
            <person name="Ngo R."/>
            <person name="Nguyen L."/>
            <person name="Nguyen N."/>
            <person name="Okwuonu G."/>
            <person name="Ongeri F."/>
            <person name="Pham C."/>
            <person name="Simmons D."/>
            <person name="Wilczek-Boney K."/>
            <person name="Hale W."/>
            <person name="Jakkamsetti A."/>
            <person name="Pham P."/>
            <person name="Ruth R."/>
            <person name="San Lucas F."/>
            <person name="Warren J."/>
            <person name="Zhang J."/>
            <person name="Zhao Z."/>
            <person name="Zhou C."/>
            <person name="Zhu D."/>
            <person name="Lee S."/>
            <person name="Bess C."/>
            <person name="Blankenburg K."/>
            <person name="Forbes L."/>
            <person name="Fu Q."/>
            <person name="Gubbala S."/>
            <person name="Hirani K."/>
            <person name="Jayaseelan J.C."/>
            <person name="Lara F."/>
            <person name="Munidasa M."/>
            <person name="Palculict T."/>
            <person name="Patil S."/>
            <person name="Pu L.-L."/>
            <person name="Saada N."/>
            <person name="Tang L."/>
            <person name="Weissenberger G."/>
            <person name="Zhu Y."/>
            <person name="Hemphill L."/>
            <person name="Shang Y."/>
            <person name="Youmans B."/>
            <person name="Ayvaz T."/>
            <person name="Ross M."/>
            <person name="Santibanez J."/>
            <person name="Aqrawi P."/>
            <person name="Gross S."/>
            <person name="Joshi V."/>
            <person name="Fowler G."/>
            <person name="Nazareth L."/>
            <person name="Reid J."/>
            <person name="Worley K."/>
            <person name="Petrosino J."/>
            <person name="Highlander S."/>
            <person name="Gibbs R."/>
        </authorList>
    </citation>
    <scope>NUCLEOTIDE SEQUENCE [LARGE SCALE GENOMIC DNA]</scope>
    <source>
        <strain evidence="8 9">ATCC 33393</strain>
    </source>
</reference>
<dbReference type="CDD" id="cd01140">
    <property type="entry name" value="FatB"/>
    <property type="match status" value="1"/>
</dbReference>
<keyword evidence="3" id="KW-0813">Transport</keyword>
<dbReference type="PANTHER" id="PTHR30532:SF28">
    <property type="entry name" value="PETROBACTIN-BINDING PROTEIN YCLQ"/>
    <property type="match status" value="1"/>
</dbReference>
<dbReference type="Pfam" id="PF01497">
    <property type="entry name" value="Peripla_BP_2"/>
    <property type="match status" value="1"/>
</dbReference>
<dbReference type="Proteomes" id="UP000032871">
    <property type="component" value="Unassembled WGS sequence"/>
</dbReference>
<dbReference type="PROSITE" id="PS50983">
    <property type="entry name" value="FE_B12_PBP"/>
    <property type="match status" value="1"/>
</dbReference>
<dbReference type="STRING" id="739.GCA_001059425_00442"/>
<sequence>MRIIFNYILRRFMMLKKTLLTLTCIAMATSALAKEISIPTARGEVTLAAPPAKIAVFDTGSLDTLQALGVKVDGAADVGKILPYLKPTLEKAKNVGTIFEPNLEALNELKPDLIIVGTRTAKKFDDVSAIAKTIDLTDNGDKLVESGIQRIDSFGRLFDKQAAADKLKGELETLLKDTKAAVKDKGNGLIILVNGGKISAFGSGYRLSFIHDELGVPMADPSIKGTGHGQPASFEFIEKTNPDWLFVLDRISAIGEEGKTAKEVLDNELVRRTKAWKNGNVVYLSSASYLAPGGAEQLKTDLNAIKTAFEKK</sequence>
<dbReference type="InterPro" id="IPR033870">
    <property type="entry name" value="FatB"/>
</dbReference>
<keyword evidence="4" id="KW-0408">Iron</keyword>
<keyword evidence="5 6" id="KW-0732">Signal</keyword>
<comment type="similarity">
    <text evidence="2">Belongs to the bacterial solute-binding protein 8 family.</text>
</comment>
<keyword evidence="4" id="KW-0410">Iron transport</keyword>
<dbReference type="InterPro" id="IPR051313">
    <property type="entry name" value="Bact_iron-sidero_bind"/>
</dbReference>
<gene>
    <name evidence="8" type="primary">fetB</name>
    <name evidence="8" type="ORF">HMPREF9064_1249</name>
</gene>
<protein>
    <submittedName>
        <fullName evidence="8">Siderophore ABC superfamily ATP binding cassette transporter, binding protein</fullName>
    </submittedName>
</protein>
<proteinExistence type="inferred from homology"/>
<dbReference type="GO" id="GO:1901678">
    <property type="term" value="P:iron coordination entity transport"/>
    <property type="evidence" value="ECO:0007669"/>
    <property type="project" value="UniProtKB-ARBA"/>
</dbReference>
<evidence type="ECO:0000313" key="8">
    <source>
        <dbReference type="EMBL" id="EFU67294.1"/>
    </source>
</evidence>
<feature type="domain" description="Fe/B12 periplasmic-binding" evidence="7">
    <location>
        <begin position="53"/>
        <end position="312"/>
    </location>
</feature>
<dbReference type="SUPFAM" id="SSF53807">
    <property type="entry name" value="Helical backbone' metal receptor"/>
    <property type="match status" value="1"/>
</dbReference>
<keyword evidence="4" id="KW-0406">Ion transport</keyword>
<evidence type="ECO:0000256" key="2">
    <source>
        <dbReference type="ARBA" id="ARBA00008814"/>
    </source>
</evidence>
<dbReference type="InterPro" id="IPR002491">
    <property type="entry name" value="ABC_transptr_periplasmic_BD"/>
</dbReference>
<evidence type="ECO:0000256" key="6">
    <source>
        <dbReference type="SAM" id="SignalP"/>
    </source>
</evidence>
<keyword evidence="9" id="KW-1185">Reference proteome</keyword>
<dbReference type="HOGENOM" id="CLU_038034_3_0_6"/>
<accession>E6KYL7</accession>
<evidence type="ECO:0000256" key="4">
    <source>
        <dbReference type="ARBA" id="ARBA00022496"/>
    </source>
</evidence>
<evidence type="ECO:0000259" key="7">
    <source>
        <dbReference type="PROSITE" id="PS50983"/>
    </source>
</evidence>
<evidence type="ECO:0000256" key="1">
    <source>
        <dbReference type="ARBA" id="ARBA00004196"/>
    </source>
</evidence>